<sequence>MRPVLKRIALLLGSLVALVPLCGVLGYAIGYFIALFVFSATLEPHTYEHDRDLFAAIYGIMFIGSFLYAVSAGFAIFRFVRSFRSGR</sequence>
<dbReference type="KEGG" id="pde:Pden_4569"/>
<keyword evidence="1" id="KW-0472">Membrane</keyword>
<dbReference type="HOGENOM" id="CLU_2505408_0_0_5"/>
<dbReference type="eggNOG" id="ENOG502ZECK">
    <property type="taxonomic scope" value="Bacteria"/>
</dbReference>
<gene>
    <name evidence="2" type="ordered locus">Pden_4569</name>
</gene>
<dbReference type="EnsemblBacteria" id="ABL72632">
    <property type="protein sequence ID" value="ABL72632"/>
    <property type="gene ID" value="Pden_4569"/>
</dbReference>
<dbReference type="RefSeq" id="WP_011750793.1">
    <property type="nucleotide sequence ID" value="NC_008688.1"/>
</dbReference>
<evidence type="ECO:0000313" key="2">
    <source>
        <dbReference type="EMBL" id="ABL72632.1"/>
    </source>
</evidence>
<feature type="transmembrane region" description="Helical" evidence="1">
    <location>
        <begin position="53"/>
        <end position="77"/>
    </location>
</feature>
<keyword evidence="1" id="KW-1133">Transmembrane helix</keyword>
<geneLocation type="plasmid" evidence="3">
    <name>pPD1222</name>
</geneLocation>
<protein>
    <submittedName>
        <fullName evidence="2">Uncharacterized protein</fullName>
    </submittedName>
</protein>
<keyword evidence="1" id="KW-0812">Transmembrane</keyword>
<feature type="transmembrane region" description="Helical" evidence="1">
    <location>
        <begin position="9"/>
        <end position="33"/>
    </location>
</feature>
<organism evidence="2 3">
    <name type="scientific">Paracoccus denitrificans (strain Pd 1222)</name>
    <dbReference type="NCBI Taxonomy" id="318586"/>
    <lineage>
        <taxon>Bacteria</taxon>
        <taxon>Pseudomonadati</taxon>
        <taxon>Pseudomonadota</taxon>
        <taxon>Alphaproteobacteria</taxon>
        <taxon>Rhodobacterales</taxon>
        <taxon>Paracoccaceae</taxon>
        <taxon>Paracoccus</taxon>
    </lineage>
</organism>
<accession>A1BAT8</accession>
<evidence type="ECO:0000256" key="1">
    <source>
        <dbReference type="SAM" id="Phobius"/>
    </source>
</evidence>
<dbReference type="EMBL" id="CP000491">
    <property type="protein sequence ID" value="ABL72632.1"/>
    <property type="molecule type" value="Genomic_DNA"/>
</dbReference>
<name>A1BAT8_PARDP</name>
<keyword evidence="2" id="KW-0614">Plasmid</keyword>
<dbReference type="GeneID" id="93454598"/>
<dbReference type="AlphaFoldDB" id="A1BAT8"/>
<evidence type="ECO:0000313" key="3">
    <source>
        <dbReference type="Proteomes" id="UP000000361"/>
    </source>
</evidence>
<proteinExistence type="predicted"/>
<dbReference type="Proteomes" id="UP000000361">
    <property type="component" value="Chromosome 1"/>
</dbReference>
<reference evidence="3" key="1">
    <citation type="submission" date="2006-12" db="EMBL/GenBank/DDBJ databases">
        <title>Complete sequence of plasmid 1 of Paracoccus denitrificans PD1222.</title>
        <authorList>
            <person name="Copeland A."/>
            <person name="Lucas S."/>
            <person name="Lapidus A."/>
            <person name="Barry K."/>
            <person name="Detter J.C."/>
            <person name="Glavina del Rio T."/>
            <person name="Hammon N."/>
            <person name="Israni S."/>
            <person name="Dalin E."/>
            <person name="Tice H."/>
            <person name="Pitluck S."/>
            <person name="Munk A.C."/>
            <person name="Brettin T."/>
            <person name="Bruce D."/>
            <person name="Han C."/>
            <person name="Tapia R."/>
            <person name="Gilna P."/>
            <person name="Schmutz J."/>
            <person name="Larimer F."/>
            <person name="Land M."/>
            <person name="Hauser L."/>
            <person name="Kyrpides N."/>
            <person name="Lykidis A."/>
            <person name="Spiro S."/>
            <person name="Richardson D.J."/>
            <person name="Moir J.W.B."/>
            <person name="Ferguson S.J."/>
            <person name="van Spanning R.J.M."/>
            <person name="Richardson P."/>
        </authorList>
    </citation>
    <scope>NUCLEOTIDE SEQUENCE [LARGE SCALE GENOMIC DNA]</scope>
    <source>
        <strain evidence="3">Pd 1222</strain>
        <plasmid evidence="3">pPD1222</plasmid>
    </source>
</reference>
<keyword evidence="3" id="KW-1185">Reference proteome</keyword>